<sequence>MQGLTMNMLDVIFLKEIILSPLLQNSSSFPHLLSFLVSLRLNNIVIMNLKIRLSLMNFLEFAVWGAYLTSMGAYLVNIGMANNIGSFYAMQGIVSIFMPALMGIIADRWIPAQRLLGLCQLLAALFMFAAAFYGYRATTANMGVPTEDLADTMMIFPMYSLSVAFYMPTLALSNSVAYNALTQAGMDTVKDFPPIRVFGTVGFICTMWLVDLLGFQTNYYQFVVSGICGVLLFLYTFTLPACPVSTGDEKKSFTDAFGLRAFSLFKQKRMAIFFIFSMMLGVSLQITNGFANPFIQSFKSIAEYAGTFGVNHANILISLSQISETCCILLIPFFMKRYGIKNVMLIAMFAWVLRFGLFAIGNPGNGVWLFVLSMLVYGVAFDFFNISGSLFVDRSTDPHLRSSAQGLFMLMTNGIGATLGMLGAQQIVNTHTINGEVDWQACWLIFAGYALVVGIAFALVFRPKKEELR</sequence>
<keyword evidence="2" id="KW-0813">Transport</keyword>
<dbReference type="InterPro" id="IPR036259">
    <property type="entry name" value="MFS_trans_sf"/>
</dbReference>
<dbReference type="InterPro" id="IPR020846">
    <property type="entry name" value="MFS_dom"/>
</dbReference>
<evidence type="ECO:0000256" key="2">
    <source>
        <dbReference type="ARBA" id="ARBA00022448"/>
    </source>
</evidence>
<protein>
    <submittedName>
        <fullName evidence="9">Putative nucleoside permease NupG</fullName>
    </submittedName>
</protein>
<evidence type="ECO:0000313" key="9">
    <source>
        <dbReference type="EMBL" id="EKX99865.1"/>
    </source>
</evidence>
<dbReference type="PANTHER" id="PTHR23522">
    <property type="entry name" value="BLL5896 PROTEIN"/>
    <property type="match status" value="1"/>
</dbReference>
<comment type="subcellular location">
    <subcellularLocation>
        <location evidence="1">Cell membrane</location>
        <topology evidence="1">Multi-pass membrane protein</topology>
    </subcellularLocation>
</comment>
<dbReference type="PATRIC" id="fig|1127699.3.peg.1389"/>
<dbReference type="EMBL" id="AMEP01000095">
    <property type="protein sequence ID" value="EKX99865.1"/>
    <property type="molecule type" value="Genomic_DNA"/>
</dbReference>
<dbReference type="PANTHER" id="PTHR23522:SF4">
    <property type="entry name" value="NUCLEOSIDE PERMEASE NUPG-RELATED"/>
    <property type="match status" value="1"/>
</dbReference>
<keyword evidence="10" id="KW-1185">Reference proteome</keyword>
<comment type="caution">
    <text evidence="9">The sequence shown here is derived from an EMBL/GenBank/DDBJ whole genome shotgun (WGS) entry which is preliminary data.</text>
</comment>
<evidence type="ECO:0000313" key="10">
    <source>
        <dbReference type="Proteomes" id="UP000010433"/>
    </source>
</evidence>
<proteinExistence type="predicted"/>
<dbReference type="AlphaFoldDB" id="L1N968"/>
<feature type="transmembrane region" description="Helical" evidence="7">
    <location>
        <begin position="87"/>
        <end position="106"/>
    </location>
</feature>
<dbReference type="GO" id="GO:0015212">
    <property type="term" value="F:cytidine transmembrane transporter activity"/>
    <property type="evidence" value="ECO:0007669"/>
    <property type="project" value="TreeGrafter"/>
</dbReference>
<dbReference type="HOGENOM" id="CLU_013133_1_2_10"/>
<feature type="transmembrane region" description="Helical" evidence="7">
    <location>
        <begin position="219"/>
        <end position="242"/>
    </location>
</feature>
<dbReference type="InterPro" id="IPR004740">
    <property type="entry name" value="Nuc_H_symport"/>
</dbReference>
<reference evidence="9 10" key="1">
    <citation type="submission" date="2012-05" db="EMBL/GenBank/DDBJ databases">
        <authorList>
            <person name="Weinstock G."/>
            <person name="Sodergren E."/>
            <person name="Lobos E.A."/>
            <person name="Fulton L."/>
            <person name="Fulton R."/>
            <person name="Courtney L."/>
            <person name="Fronick C."/>
            <person name="O'Laughlin M."/>
            <person name="Godfrey J."/>
            <person name="Wilson R.M."/>
            <person name="Miner T."/>
            <person name="Farmer C."/>
            <person name="Delehaunty K."/>
            <person name="Cordes M."/>
            <person name="Minx P."/>
            <person name="Tomlinson C."/>
            <person name="Chen J."/>
            <person name="Wollam A."/>
            <person name="Pepin K.H."/>
            <person name="Bhonagiri V."/>
            <person name="Zhang X."/>
            <person name="Suruliraj S."/>
            <person name="Warren W."/>
            <person name="Mitreva M."/>
            <person name="Mardis E.R."/>
            <person name="Wilson R.K."/>
        </authorList>
    </citation>
    <scope>NUCLEOTIDE SEQUENCE [LARGE SCALE GENOMIC DNA]</scope>
    <source>
        <strain evidence="9 10">F0055</strain>
    </source>
</reference>
<evidence type="ECO:0000259" key="8">
    <source>
        <dbReference type="PROSITE" id="PS50850"/>
    </source>
</evidence>
<feature type="transmembrane region" description="Helical" evidence="7">
    <location>
        <begin position="270"/>
        <end position="295"/>
    </location>
</feature>
<dbReference type="Proteomes" id="UP000010433">
    <property type="component" value="Unassembled WGS sequence"/>
</dbReference>
<keyword evidence="3" id="KW-1003">Cell membrane</keyword>
<feature type="transmembrane region" description="Helical" evidence="7">
    <location>
        <begin position="367"/>
        <end position="392"/>
    </location>
</feature>
<evidence type="ECO:0000256" key="6">
    <source>
        <dbReference type="ARBA" id="ARBA00023136"/>
    </source>
</evidence>
<gene>
    <name evidence="9" type="ORF">HMPREF9151_01507</name>
</gene>
<feature type="transmembrane region" description="Helical" evidence="7">
    <location>
        <begin position="443"/>
        <end position="461"/>
    </location>
</feature>
<keyword evidence="4 7" id="KW-0812">Transmembrane</keyword>
<keyword evidence="5 7" id="KW-1133">Transmembrane helix</keyword>
<name>L1N968_9BACT</name>
<accession>L1N968</accession>
<evidence type="ECO:0000256" key="1">
    <source>
        <dbReference type="ARBA" id="ARBA00004651"/>
    </source>
</evidence>
<feature type="transmembrane region" description="Helical" evidence="7">
    <location>
        <begin position="61"/>
        <end position="81"/>
    </location>
</feature>
<feature type="transmembrane region" description="Helical" evidence="7">
    <location>
        <begin position="115"/>
        <end position="135"/>
    </location>
</feature>
<keyword evidence="6 7" id="KW-0472">Membrane</keyword>
<dbReference type="SUPFAM" id="SSF103473">
    <property type="entry name" value="MFS general substrate transporter"/>
    <property type="match status" value="2"/>
</dbReference>
<dbReference type="GO" id="GO:0005886">
    <property type="term" value="C:plasma membrane"/>
    <property type="evidence" value="ECO:0007669"/>
    <property type="project" value="UniProtKB-SubCell"/>
</dbReference>
<feature type="transmembrane region" description="Helical" evidence="7">
    <location>
        <begin position="404"/>
        <end position="423"/>
    </location>
</feature>
<dbReference type="Gene3D" id="1.20.1250.20">
    <property type="entry name" value="MFS general substrate transporter like domains"/>
    <property type="match status" value="2"/>
</dbReference>
<dbReference type="Pfam" id="PF03825">
    <property type="entry name" value="Nuc_H_symport"/>
    <property type="match status" value="1"/>
</dbReference>
<dbReference type="STRING" id="1127699.HMPREF9151_01507"/>
<feature type="transmembrane region" description="Helical" evidence="7">
    <location>
        <begin position="193"/>
        <end position="213"/>
    </location>
</feature>
<evidence type="ECO:0000256" key="4">
    <source>
        <dbReference type="ARBA" id="ARBA00022692"/>
    </source>
</evidence>
<evidence type="ECO:0000256" key="7">
    <source>
        <dbReference type="SAM" id="Phobius"/>
    </source>
</evidence>
<evidence type="ECO:0000256" key="5">
    <source>
        <dbReference type="ARBA" id="ARBA00022989"/>
    </source>
</evidence>
<dbReference type="PROSITE" id="PS50850">
    <property type="entry name" value="MFS"/>
    <property type="match status" value="1"/>
</dbReference>
<feature type="transmembrane region" description="Helical" evidence="7">
    <location>
        <begin position="342"/>
        <end position="361"/>
    </location>
</feature>
<evidence type="ECO:0000256" key="3">
    <source>
        <dbReference type="ARBA" id="ARBA00022475"/>
    </source>
</evidence>
<feature type="domain" description="Major facilitator superfamily (MFS) profile" evidence="8">
    <location>
        <begin position="269"/>
        <end position="469"/>
    </location>
</feature>
<dbReference type="GO" id="GO:0015213">
    <property type="term" value="F:uridine transmembrane transporter activity"/>
    <property type="evidence" value="ECO:0007669"/>
    <property type="project" value="TreeGrafter"/>
</dbReference>
<feature type="transmembrane region" description="Helical" evidence="7">
    <location>
        <begin position="155"/>
        <end position="181"/>
    </location>
</feature>
<organism evidence="9 10">
    <name type="scientific">Hoylesella saccharolytica F0055</name>
    <dbReference type="NCBI Taxonomy" id="1127699"/>
    <lineage>
        <taxon>Bacteria</taxon>
        <taxon>Pseudomonadati</taxon>
        <taxon>Bacteroidota</taxon>
        <taxon>Bacteroidia</taxon>
        <taxon>Bacteroidales</taxon>
        <taxon>Prevotellaceae</taxon>
        <taxon>Hoylesella</taxon>
    </lineage>
</organism>